<evidence type="ECO:0000313" key="7">
    <source>
        <dbReference type="Proteomes" id="UP000195570"/>
    </source>
</evidence>
<dbReference type="Gene3D" id="2.60.120.920">
    <property type="match status" value="3"/>
</dbReference>
<feature type="active site" description="Glycyl thioester intermediate" evidence="2">
    <location>
        <position position="3656"/>
    </location>
</feature>
<dbReference type="SMART" id="SM00119">
    <property type="entry name" value="HECTc"/>
    <property type="match status" value="1"/>
</dbReference>
<dbReference type="EMBL" id="CZPT02001358">
    <property type="protein sequence ID" value="SCU70121.1"/>
    <property type="molecule type" value="Genomic_DNA"/>
</dbReference>
<dbReference type="GeneID" id="92375630"/>
<evidence type="ECO:0000256" key="3">
    <source>
        <dbReference type="SAM" id="MobiDB-lite"/>
    </source>
</evidence>
<dbReference type="Gene3D" id="2.60.120.200">
    <property type="match status" value="2"/>
</dbReference>
<dbReference type="InterPro" id="IPR000569">
    <property type="entry name" value="HECT_dom"/>
</dbReference>
<dbReference type="SMART" id="SM00449">
    <property type="entry name" value="SPRY"/>
    <property type="match status" value="3"/>
</dbReference>
<feature type="region of interest" description="Disordered" evidence="3">
    <location>
        <begin position="2095"/>
        <end position="2120"/>
    </location>
</feature>
<dbReference type="CDD" id="cd11709">
    <property type="entry name" value="SPRY"/>
    <property type="match status" value="1"/>
</dbReference>
<evidence type="ECO:0000259" key="4">
    <source>
        <dbReference type="PROSITE" id="PS50188"/>
    </source>
</evidence>
<dbReference type="GO" id="GO:0030246">
    <property type="term" value="F:carbohydrate binding"/>
    <property type="evidence" value="ECO:0007669"/>
    <property type="project" value="UniProtKB-KW"/>
</dbReference>
<dbReference type="InterPro" id="IPR035983">
    <property type="entry name" value="Hect_E3_ubiquitin_ligase"/>
</dbReference>
<organism evidence="6 7">
    <name type="scientific">Trypanosoma equiperdum</name>
    <dbReference type="NCBI Taxonomy" id="5694"/>
    <lineage>
        <taxon>Eukaryota</taxon>
        <taxon>Discoba</taxon>
        <taxon>Euglenozoa</taxon>
        <taxon>Kinetoplastea</taxon>
        <taxon>Metakinetoplastina</taxon>
        <taxon>Trypanosomatida</taxon>
        <taxon>Trypanosomatidae</taxon>
        <taxon>Trypanosoma</taxon>
    </lineage>
</organism>
<dbReference type="Gene3D" id="3.30.2410.10">
    <property type="entry name" value="Hect, E3 ligase catalytic domain"/>
    <property type="match status" value="1"/>
</dbReference>
<dbReference type="SUPFAM" id="SSF49899">
    <property type="entry name" value="Concanavalin A-like lectins/glucanases"/>
    <property type="match status" value="5"/>
</dbReference>
<evidence type="ECO:0000256" key="2">
    <source>
        <dbReference type="PROSITE-ProRule" id="PRU00104"/>
    </source>
</evidence>
<dbReference type="GO" id="GO:0005737">
    <property type="term" value="C:cytoplasm"/>
    <property type="evidence" value="ECO:0007669"/>
    <property type="project" value="TreeGrafter"/>
</dbReference>
<evidence type="ECO:0000259" key="5">
    <source>
        <dbReference type="PROSITE" id="PS50237"/>
    </source>
</evidence>
<accession>A0A1G4IDM1</accession>
<dbReference type="InterPro" id="IPR003877">
    <property type="entry name" value="SPRY_dom"/>
</dbReference>
<feature type="region of interest" description="Disordered" evidence="3">
    <location>
        <begin position="2018"/>
        <end position="2043"/>
    </location>
</feature>
<keyword evidence="1 2" id="KW-0833">Ubl conjugation pathway</keyword>
<dbReference type="CDD" id="cd12885">
    <property type="entry name" value="SPRY_RanBP_like"/>
    <property type="match status" value="1"/>
</dbReference>
<dbReference type="Proteomes" id="UP000195570">
    <property type="component" value="Unassembled WGS sequence"/>
</dbReference>
<dbReference type="InterPro" id="IPR043136">
    <property type="entry name" value="B30.2/SPRY_sf"/>
</dbReference>
<dbReference type="Pfam" id="PF00632">
    <property type="entry name" value="HECT"/>
    <property type="match status" value="1"/>
</dbReference>
<reference evidence="6" key="1">
    <citation type="submission" date="2016-09" db="EMBL/GenBank/DDBJ databases">
        <authorList>
            <person name="Hebert L."/>
            <person name="Moumen B."/>
        </authorList>
    </citation>
    <scope>NUCLEOTIDE SEQUENCE [LARGE SCALE GENOMIC DNA]</scope>
    <source>
        <strain evidence="6">OVI</strain>
    </source>
</reference>
<dbReference type="InterPro" id="IPR001870">
    <property type="entry name" value="B30.2/SPRY"/>
</dbReference>
<dbReference type="Gene3D" id="3.90.1750.10">
    <property type="entry name" value="Hect, E3 ligase catalytic domains"/>
    <property type="match status" value="1"/>
</dbReference>
<feature type="domain" description="HECT" evidence="5">
    <location>
        <begin position="3363"/>
        <end position="3692"/>
    </location>
</feature>
<dbReference type="RefSeq" id="XP_067080993.1">
    <property type="nucleotide sequence ID" value="XM_067224892.1"/>
</dbReference>
<dbReference type="Gene3D" id="3.30.2160.10">
    <property type="entry name" value="Hect, E3 ligase catalytic domain"/>
    <property type="match status" value="1"/>
</dbReference>
<dbReference type="PROSITE" id="PS50188">
    <property type="entry name" value="B302_SPRY"/>
    <property type="match status" value="3"/>
</dbReference>
<dbReference type="SUPFAM" id="SSF56204">
    <property type="entry name" value="Hect, E3 ligase catalytic domain"/>
    <property type="match status" value="1"/>
</dbReference>
<feature type="domain" description="B30.2/SPRY" evidence="4">
    <location>
        <begin position="2963"/>
        <end position="3155"/>
    </location>
</feature>
<keyword evidence="7" id="KW-1185">Reference proteome</keyword>
<name>A0A1G4IDM1_TRYEQ</name>
<comment type="caution">
    <text evidence="6">The sequence shown here is derived from an EMBL/GenBank/DDBJ whole genome shotgun (WGS) entry which is preliminary data.</text>
</comment>
<feature type="compositionally biased region" description="Acidic residues" evidence="3">
    <location>
        <begin position="2103"/>
        <end position="2118"/>
    </location>
</feature>
<dbReference type="GO" id="GO:0004842">
    <property type="term" value="F:ubiquitin-protein transferase activity"/>
    <property type="evidence" value="ECO:0007669"/>
    <property type="project" value="InterPro"/>
</dbReference>
<dbReference type="PROSITE" id="PS50237">
    <property type="entry name" value="HECT"/>
    <property type="match status" value="1"/>
</dbReference>
<feature type="domain" description="B30.2/SPRY" evidence="4">
    <location>
        <begin position="1433"/>
        <end position="1616"/>
    </location>
</feature>
<dbReference type="Pfam" id="PF00622">
    <property type="entry name" value="SPRY"/>
    <property type="match status" value="3"/>
</dbReference>
<evidence type="ECO:0000256" key="1">
    <source>
        <dbReference type="ARBA" id="ARBA00022786"/>
    </source>
</evidence>
<dbReference type="InterPro" id="IPR013320">
    <property type="entry name" value="ConA-like_dom_sf"/>
</dbReference>
<dbReference type="PANTHER" id="PTHR46654:SF1">
    <property type="entry name" value="E3 UBIQUITIN-PROTEIN LIGASE HECTD3"/>
    <property type="match status" value="1"/>
</dbReference>
<gene>
    <name evidence="6" type="ORF">TEOVI_000169000</name>
</gene>
<sequence>MEEDLGDWGLLSISDILDTDIPRKNEVSPSSAISLTEVEISLLSCVPIYAIRYVQSLIKNSKSAVDQRINGLEELDTTRSIKLRRSLATSEFIREKMLGAVESFVLMTGEETNKPGFLRSIALLGPIVCPDIRLFFNAFVEGVEAMIFRMDYTQSDISQCVEVIQSFQSGANVDVLTAEQRRRLCSAEFSLALRCGKLSAVVNCLLHVPKSKEVEKCYRTPPMQYSIGCVRTEMDCFLTRVCDLPCSVHPVPVYCFPNDEKLFLCSRSRGWVLDQLGMMGTRFKVRQQFDISSRKGARIIHCNEKKFLAVYQSSSATGGLRYVMERWDREPGKQPETSEISFCFDDNSAAARDVVFDVYGSTLTCLVCSKASRLSNSKCYLVSGDVDVVLSKSRSEFQVGSQHALRRGPCSWPLRNKCYYFTKTNCISVGRVTLKENFHPFSIELWVYPCNCSDNQAILSIGDKNADEILIEIEPTSDGVLLRGGTRTPHLGVSFVSYHIPGKPTFCYRWWHLGLLFKGNSWELWVNDSVVAQAPALVWPEAISDAVCCLGKSFVGFLVEVRIWNCYRPAPQLYRDGRRSLTGAEATLVGYYPLDEGEGDIIADHAPGGSHTILHHGQANWSSVDTFPVEPPRAMRYIDEFAPITWRESSGSIYFSSSPGYVALAVLADGPCLMICEYAVHNLLLMFQVRVDLPSRTALKDLAYNGLRHSLVCYASSADHPRRLLVWELHKQHHLFLKETYKSIWDCERDLLTQCSAYAGRVVSSERCLIDQLACFVQLPTLVVDASEGLLGGLLKLIRVVLLEQKERDHAAQLCSLLHANLLYRVERDPEVLKREIGAPFPDAQSLINVAQCCGEATDPRNALLRLSFQESFFDTGLLSMTCRCLLSGGSRLAFIKGQAGRPRLTEKEDMLFRSLLEYYESVQASSSLITNAESAQLFCTSLMAEEIFQVERWISRRGKAVDAVKSVSRCLEVFQEILLAKTVEERGGDCGGYVASYAKLLLKTSEKIIESFLKAIHTKPENCWSGLVTCMEYSTVGSLLPSFSVAFSLLPTSVQANCVPYLKGCREALFSLTEALPGSERLPYDLGVALTSALCRIGCSLLVSSDMVTVKVDPKYLQLMSCGIRKIGSERDAIIKNLQQGVGSISKVVEELRREDPGALLVLRDSRLMKLECLLMASFCALLMPTESLRRATKQNLSPMFRHVHNMRPLILSIRQEDPEYLEVIGQRALFLARFEPICGSRTEGTPRVRRYAKDVNPQKKWRRFFQIWKALRSLKTKLPQQRDADVGDMSAIIVQFLHDKKMGRDSVDRLVAQQTQRAQYRLSGMLLLRQLMEEARVSEPLAKIVLPVLAKTFTGWHYADSVQCCSKEDFLRLHGAFFQLLELVVGAVGSEERNLWADTLLALLTSELRVTDFQRMRGDVATKLRTLWRFENRRTAGCSVLNGNIPEVIRSTLLSPGGTAPSLVVGRSGCTLKGLGCRGTSVAPCEWSLGRKSVSYFFEVQIVDLCPGANCCIGVGPAEYNVSRLPGWDGDSYALHSSEGVLYEGNTLGRPVGCTFGIGDVVGCGWNTEARELYWTKNGRYVVATAHVLQQQLHPLIGISGRGLVKVNFGRDRFVFDKLKVSRPPRRNIGERAWDVFRMFSLRAALCAVELRNDSSSSPDSAVEDIRARLEQCFGCICAEIDRAISLPLSEPFITSLCSHLTVLAKVLTPAQGEILTPCVQCVVTVLQKGTNYALTDRTCSSRLRCSLITAWCSFMNLAPPQAIVEDDQYPRFLETLLSLARELEWGAVRKLGSVGEVFAPIEAWTALALLQRMNCHNSTHYWGEKLHAWIVQSVGDTSDYTNISLALRIINGASRLAVPGDRIVVYKSKHTKLVATVVDYSLEDETCEVIECEEKRQTVSLRRADIVVGDDSSLFPQTGNMFHQIQLTHVFQLAQSLCSEREVEDVTLKTSLHYRVLAIFWQCAQRGFLTTASGLIPLLSRALDNVESTPDGYQVLLQERLVIENCLLGRAVSATDSASNGNSHDSKPPAIPEVGDPPGASARELRARLAQELSMRGYNIDLCFMALDETGNDPHAALQLLGDHHEDFMSARRRTTPSTTDDEDISTDEAEETAEYDMHDIFSPESEDGMNENVSVDQCDSLTDCIRFLGGYVSITFEHSLGDQFTVDLQLYLFDVTATQDVLYQLAAQGEWELVARVQDSSFYCGWMRRGDAGPSLCKAPIGYSSTTRWVQLTVVQGESRFSLYKCGVLQCDMEIPFRGRLFESGLHLGGCADDEETRLNGGIRDVRFYSCALTSEEVSRLTAMRSDGRLPQCTLRLECTSETIKAVTADPRLNASLAITGAVTWFEQISGHGRTGDVCNPEVDLTTQNGEGGIFVIETVNEDSSVSAVWFKRKDQPREQIFAAIQKLDRQLICYYAVAITTHLMSRTPEPELCLTPEQVRRMVQFVVNSSDANLFKSFGHALQHIAMRENISIINYAMQELVDVLQREQKMLVLESSHPFKSALETAHEVHVPGRREYELHFDTRCSSNMLVTFCAEHTLSTVIAHAPGYALNSLCIRASRFFIDVRIDISAAQWGYKIAVLYDLSVARSAAQLVRTTLSAVTAKGMERVPFLRTRECFGGLENAVRVNVGVTRRLILSCLTDLFLHVLEYAEPMPPVTCVHDLRRMSERLFRQAVGPQHLHSRFVQVVSEFYVAFSDAEQCLSLVDEERKKVLGRVYDASADADRFQRKRLEQRNLYKRREGLRVNVEKVLHVESLRVGVNQNKTILACSELSGSSLIADVPLGRGRWYFEVRMMSTGDVFIGVLPSRTHSWTDLPTLETFVAFNGKTGTYHGVKNVAVAPRRIWKAKDYVGVVMDGAQKICSFFVNGQDTGLFFPFGENEVEATAAAGARAAGEQEVIYHPLFVLDEAEGVTINFGGAHFEYELPRNCFPLDPANLTLGTLIPYNQVRAFHDLAAYFASGGRTTLPPFFHEEANPFENSTERLGPPHVSLHSTSGVQVSLLHVRNTGLLFATVRANCRVTGGKWYYEVMLRSQGLMQIGWSSSNESREDSVGDTAGSWSVDLFRRVKWHDGKAEPFTSSRRWVVGDVIGCAIDLVAKKMIFSCNGRLLCDTNLFDCTFTGLPDGLSYEPAVSMRAGNEVMFNFGSSTLRYKPEGFCALGVPDSWNERIDAFYSTLRPSTTLLRLQALRSIWLSADKLLRDEVLTPYENVVAALEQYCRQHGKSIVQVTEDVCADCFRDSSVSVKKALEAYRVLVAFSRVAQTVIPLLHLDTRHPNVSTKLFLMCRTLIFTSIRNEMVDDIVRETNVRCEHFRVSINRVNARANKASWMSSVFGQTFSLVADQNPRIFCTNRRFWSVVFLGEGAEDVGGPFREHISEMCRELMSTELPLFVPTANNVHNTGSYRDAFVPAASALSDTELSAYVFVGQLMGGALRNNEPLGLFFPPLVWKFLCFYPITESDIDDIDRICLQCIREFRSLNDRLGSSDMYDEVFDSETFTTRLSDGTLKELIAGGSGMRVTFDRCGEYADALSAARMSEFNTQLQKIREGLLNVIPETVLCLLTPSELEQRVCGKADYTVEELRGGTVYEGLTSDDRRVQLLWQALEDATMQQRRLFLRFVSGRDRLPVKLRILPLLTSDDADSTLPRAATCFFALELPDYSSLEVMKAKLYYSIENCADIDADFNPPEVDEAEAPQLMIGVEDARQDEAESTTPSD</sequence>
<evidence type="ECO:0000313" key="6">
    <source>
        <dbReference type="EMBL" id="SCU70121.1"/>
    </source>
</evidence>
<dbReference type="Pfam" id="PF13385">
    <property type="entry name" value="Laminin_G_3"/>
    <property type="match status" value="1"/>
</dbReference>
<dbReference type="InterPro" id="IPR044736">
    <property type="entry name" value="Gid1/RanBPM/SPLA_SPRY"/>
</dbReference>
<protein>
    <submittedName>
        <fullName evidence="6">Concanavalin A-like lectin/glucanases superfamily/SPRY domain/HECT-domain (Ubiquitin-transferase), putative</fullName>
    </submittedName>
</protein>
<dbReference type="VEuPathDB" id="TriTrypDB:TEOVI_000169000"/>
<dbReference type="InterPro" id="IPR042469">
    <property type="entry name" value="HECTD3"/>
</dbReference>
<feature type="domain" description="B30.2/SPRY" evidence="4">
    <location>
        <begin position="2733"/>
        <end position="2927"/>
    </location>
</feature>
<dbReference type="PANTHER" id="PTHR46654">
    <property type="entry name" value="E3 UBIQUITIN-PROTEIN LIGASE HECTD3"/>
    <property type="match status" value="1"/>
</dbReference>
<proteinExistence type="predicted"/>